<evidence type="ECO:0000313" key="3">
    <source>
        <dbReference type="Proteomes" id="UP000366872"/>
    </source>
</evidence>
<keyword evidence="3" id="KW-1185">Reference proteome</keyword>
<feature type="transmembrane region" description="Helical" evidence="1">
    <location>
        <begin position="41"/>
        <end position="62"/>
    </location>
</feature>
<protein>
    <submittedName>
        <fullName evidence="2">Uncharacterized protein</fullName>
    </submittedName>
</protein>
<feature type="transmembrane region" description="Helical" evidence="1">
    <location>
        <begin position="132"/>
        <end position="151"/>
    </location>
</feature>
<feature type="transmembrane region" description="Helical" evidence="1">
    <location>
        <begin position="9"/>
        <end position="29"/>
    </location>
</feature>
<feature type="transmembrane region" description="Helical" evidence="1">
    <location>
        <begin position="97"/>
        <end position="120"/>
    </location>
</feature>
<keyword evidence="1" id="KW-0812">Transmembrane</keyword>
<feature type="transmembrane region" description="Helical" evidence="1">
    <location>
        <begin position="69"/>
        <end position="91"/>
    </location>
</feature>
<reference evidence="2 3" key="1">
    <citation type="submission" date="2019-04" db="EMBL/GenBank/DDBJ databases">
        <authorList>
            <person name="Van Vliet M D."/>
        </authorList>
    </citation>
    <scope>NUCLEOTIDE SEQUENCE [LARGE SCALE GENOMIC DNA]</scope>
    <source>
        <strain evidence="2 3">F1</strain>
    </source>
</reference>
<dbReference type="EMBL" id="CAAHFG010000004">
    <property type="protein sequence ID" value="VGO17476.1"/>
    <property type="molecule type" value="Genomic_DNA"/>
</dbReference>
<keyword evidence="1" id="KW-1133">Transmembrane helix</keyword>
<dbReference type="AlphaFoldDB" id="A0A6C2UE34"/>
<organism evidence="2 3">
    <name type="scientific">Pontiella desulfatans</name>
    <dbReference type="NCBI Taxonomy" id="2750659"/>
    <lineage>
        <taxon>Bacteria</taxon>
        <taxon>Pseudomonadati</taxon>
        <taxon>Kiritimatiellota</taxon>
        <taxon>Kiritimatiellia</taxon>
        <taxon>Kiritimatiellales</taxon>
        <taxon>Pontiellaceae</taxon>
        <taxon>Pontiella</taxon>
    </lineage>
</organism>
<sequence length="221" mass="23660">MNYTGLTKIALRTFLGFLGLTAAIAIVSVLGGKFGELQAKFIGSTFTISLASICSMSCAAFIARKTRTAIGLSGIGLAVVSAILVIAGIWPEINSEGYWKTTASCGIATLACAHGFLLVIPELGERKKWFQQVSFASVVVLALLVVVAMWGDIGEEVYYRFMAAVAIVVGLETVSLPILMKLNKAGGPRRQLMLKELEDGIYIDPAGRKYHVKELDPEPCA</sequence>
<evidence type="ECO:0000256" key="1">
    <source>
        <dbReference type="SAM" id="Phobius"/>
    </source>
</evidence>
<dbReference type="Proteomes" id="UP000366872">
    <property type="component" value="Unassembled WGS sequence"/>
</dbReference>
<feature type="transmembrane region" description="Helical" evidence="1">
    <location>
        <begin position="157"/>
        <end position="180"/>
    </location>
</feature>
<proteinExistence type="predicted"/>
<gene>
    <name evidence="2" type="ORF">PDESU_06072</name>
</gene>
<dbReference type="RefSeq" id="WP_136082943.1">
    <property type="nucleotide sequence ID" value="NZ_CAAHFG010000004.1"/>
</dbReference>
<keyword evidence="1" id="KW-0472">Membrane</keyword>
<evidence type="ECO:0000313" key="2">
    <source>
        <dbReference type="EMBL" id="VGO17476.1"/>
    </source>
</evidence>
<name>A0A6C2UE34_PONDE</name>
<accession>A0A6C2UE34</accession>